<comment type="caution">
    <text evidence="1">The sequence shown here is derived from an EMBL/GenBank/DDBJ whole genome shotgun (WGS) entry which is preliminary data.</text>
</comment>
<proteinExistence type="predicted"/>
<gene>
    <name evidence="1" type="ORF">B0T17DRAFT_536460</name>
</gene>
<dbReference type="EMBL" id="JAULSR010000005">
    <property type="protein sequence ID" value="KAK0617980.1"/>
    <property type="molecule type" value="Genomic_DNA"/>
</dbReference>
<organism evidence="1 2">
    <name type="scientific">Bombardia bombarda</name>
    <dbReference type="NCBI Taxonomy" id="252184"/>
    <lineage>
        <taxon>Eukaryota</taxon>
        <taxon>Fungi</taxon>
        <taxon>Dikarya</taxon>
        <taxon>Ascomycota</taxon>
        <taxon>Pezizomycotina</taxon>
        <taxon>Sordariomycetes</taxon>
        <taxon>Sordariomycetidae</taxon>
        <taxon>Sordariales</taxon>
        <taxon>Lasiosphaeriaceae</taxon>
        <taxon>Bombardia</taxon>
    </lineage>
</organism>
<sequence>MGTGNKAHVRCSGYWDEKTRRMVEGRIANIPSHFLLMWVRFNGQGGGVLYGVLSTTHSFFFFF</sequence>
<reference evidence="1" key="1">
    <citation type="submission" date="2023-06" db="EMBL/GenBank/DDBJ databases">
        <title>Genome-scale phylogeny and comparative genomics of the fungal order Sordariales.</title>
        <authorList>
            <consortium name="Lawrence Berkeley National Laboratory"/>
            <person name="Hensen N."/>
            <person name="Bonometti L."/>
            <person name="Westerberg I."/>
            <person name="Brannstrom I.O."/>
            <person name="Guillou S."/>
            <person name="Cros-Aarteil S."/>
            <person name="Calhoun S."/>
            <person name="Haridas S."/>
            <person name="Kuo A."/>
            <person name="Mondo S."/>
            <person name="Pangilinan J."/>
            <person name="Riley R."/>
            <person name="LaButti K."/>
            <person name="Andreopoulos B."/>
            <person name="Lipzen A."/>
            <person name="Chen C."/>
            <person name="Yanf M."/>
            <person name="Daum C."/>
            <person name="Ng V."/>
            <person name="Clum A."/>
            <person name="Steindorff A."/>
            <person name="Ohm R."/>
            <person name="Martin F."/>
            <person name="Silar P."/>
            <person name="Natvig D."/>
            <person name="Lalanne C."/>
            <person name="Gautier V."/>
            <person name="Ament-velasquez S.L."/>
            <person name="Kruys A."/>
            <person name="Hutchinson M.I."/>
            <person name="Powell A.J."/>
            <person name="Barry K."/>
            <person name="Miller A.N."/>
            <person name="Grigoriev I.V."/>
            <person name="Debuchy R."/>
            <person name="Gladieux P."/>
            <person name="Thoren M.H."/>
            <person name="Johannesson H."/>
        </authorList>
    </citation>
    <scope>NUCLEOTIDE SEQUENCE</scope>
    <source>
        <strain evidence="1">SMH3391-2</strain>
    </source>
</reference>
<keyword evidence="2" id="KW-1185">Reference proteome</keyword>
<accession>A0AA39WM77</accession>
<dbReference type="Proteomes" id="UP001174934">
    <property type="component" value="Unassembled WGS sequence"/>
</dbReference>
<evidence type="ECO:0000313" key="1">
    <source>
        <dbReference type="EMBL" id="KAK0617980.1"/>
    </source>
</evidence>
<dbReference type="AlphaFoldDB" id="A0AA39WM77"/>
<evidence type="ECO:0000313" key="2">
    <source>
        <dbReference type="Proteomes" id="UP001174934"/>
    </source>
</evidence>
<name>A0AA39WM77_9PEZI</name>
<protein>
    <submittedName>
        <fullName evidence="1">Uncharacterized protein</fullName>
    </submittedName>
</protein>